<dbReference type="InterPro" id="IPR004453">
    <property type="entry name" value="QueG"/>
</dbReference>
<evidence type="ECO:0000256" key="3">
    <source>
        <dbReference type="ARBA" id="ARBA00022694"/>
    </source>
</evidence>
<dbReference type="Pfam" id="PF13484">
    <property type="entry name" value="Fer4_16"/>
    <property type="match status" value="1"/>
</dbReference>
<dbReference type="GO" id="GO:0052693">
    <property type="term" value="F:epoxyqueuosine reductase activity"/>
    <property type="evidence" value="ECO:0007669"/>
    <property type="project" value="UniProtKB-EC"/>
</dbReference>
<name>A0A3B1AG10_9ZZZZ</name>
<protein>
    <submittedName>
        <fullName evidence="10">Epoxyqueuosine reductase</fullName>
        <ecNumber evidence="10">1.17.99.6</ecNumber>
    </submittedName>
</protein>
<keyword evidence="7" id="KW-0408">Iron</keyword>
<evidence type="ECO:0000313" key="10">
    <source>
        <dbReference type="EMBL" id="VAW98813.1"/>
    </source>
</evidence>
<evidence type="ECO:0000256" key="7">
    <source>
        <dbReference type="ARBA" id="ARBA00023004"/>
    </source>
</evidence>
<dbReference type="InterPro" id="IPR017900">
    <property type="entry name" value="4Fe4S_Fe_S_CS"/>
</dbReference>
<feature type="domain" description="4Fe-4S ferredoxin-type" evidence="9">
    <location>
        <begin position="206"/>
        <end position="233"/>
    </location>
</feature>
<dbReference type="EMBL" id="UOFS01000039">
    <property type="protein sequence ID" value="VAW98813.1"/>
    <property type="molecule type" value="Genomic_DNA"/>
</dbReference>
<dbReference type="HAMAP" id="MF_00916">
    <property type="entry name" value="QueG"/>
    <property type="match status" value="1"/>
</dbReference>
<keyword evidence="3" id="KW-0819">tRNA processing</keyword>
<evidence type="ECO:0000256" key="2">
    <source>
        <dbReference type="ARBA" id="ARBA00022490"/>
    </source>
</evidence>
<proteinExistence type="inferred from homology"/>
<dbReference type="InterPro" id="IPR013542">
    <property type="entry name" value="QueG_DUF1730"/>
</dbReference>
<evidence type="ECO:0000259" key="9">
    <source>
        <dbReference type="PROSITE" id="PS51379"/>
    </source>
</evidence>
<dbReference type="NCBIfam" id="TIGR00276">
    <property type="entry name" value="tRNA epoxyqueuosine(34) reductase QueG"/>
    <property type="match status" value="1"/>
</dbReference>
<dbReference type="GO" id="GO:0008616">
    <property type="term" value="P:tRNA queuosine(34) biosynthetic process"/>
    <property type="evidence" value="ECO:0007669"/>
    <property type="project" value="UniProtKB-KW"/>
</dbReference>
<sequence>MRFLVHGFIIAAMDPIEKSSQKLKKNALLATRIKQWGLDLGFQAVGISDTNLSAAEAKLLNWLKNGHNGEMQWMQQHGSLRSQPTELLPGTTRIISVRLNYLPEENSKPELILNDTIKAYISRYSLGRDYHKLIRKRLQKLADKINTEIANFNYRAFVDSAPVLEKAIAEKAGLGWIGKHSNLINKDHGSWFFLGELYTNLELPTDEPAINHCGTCNTCVDICPTQAIIAPYTVDARRCISYLTIELKGSIPLEFRSMIGNRIYGCDDCQLVCPWTRFSQHSNEPDFNPRHQLNSIELVELFKWTENEFLSKTQGMAIRRIGYQSWSRNIAVALGNAVKSELIIKSLESRKNDPSEIVREHINWALQNLD</sequence>
<keyword evidence="5" id="KW-0671">Queuosine biosynthesis</keyword>
<keyword evidence="6 10" id="KW-0560">Oxidoreductase</keyword>
<dbReference type="Pfam" id="PF08331">
    <property type="entry name" value="QueG_DUF1730"/>
    <property type="match status" value="1"/>
</dbReference>
<gene>
    <name evidence="10" type="ORF">MNBD_GAMMA22-1334</name>
</gene>
<dbReference type="EC" id="1.17.99.6" evidence="10"/>
<evidence type="ECO:0000256" key="1">
    <source>
        <dbReference type="ARBA" id="ARBA00022485"/>
    </source>
</evidence>
<evidence type="ECO:0000256" key="5">
    <source>
        <dbReference type="ARBA" id="ARBA00022785"/>
    </source>
</evidence>
<dbReference type="PANTHER" id="PTHR30002">
    <property type="entry name" value="EPOXYQUEUOSINE REDUCTASE"/>
    <property type="match status" value="1"/>
</dbReference>
<dbReference type="PROSITE" id="PS51379">
    <property type="entry name" value="4FE4S_FER_2"/>
    <property type="match status" value="1"/>
</dbReference>
<keyword evidence="8" id="KW-0411">Iron-sulfur</keyword>
<organism evidence="10">
    <name type="scientific">hydrothermal vent metagenome</name>
    <dbReference type="NCBI Taxonomy" id="652676"/>
    <lineage>
        <taxon>unclassified sequences</taxon>
        <taxon>metagenomes</taxon>
        <taxon>ecological metagenomes</taxon>
    </lineage>
</organism>
<dbReference type="SUPFAM" id="SSF46548">
    <property type="entry name" value="alpha-helical ferredoxin"/>
    <property type="match status" value="1"/>
</dbReference>
<evidence type="ECO:0000256" key="8">
    <source>
        <dbReference type="ARBA" id="ARBA00023014"/>
    </source>
</evidence>
<evidence type="ECO:0000256" key="6">
    <source>
        <dbReference type="ARBA" id="ARBA00023002"/>
    </source>
</evidence>
<dbReference type="PROSITE" id="PS00198">
    <property type="entry name" value="4FE4S_FER_1"/>
    <property type="match status" value="1"/>
</dbReference>
<keyword evidence="2" id="KW-0963">Cytoplasm</keyword>
<reference evidence="10" key="1">
    <citation type="submission" date="2018-06" db="EMBL/GenBank/DDBJ databases">
        <authorList>
            <person name="Zhirakovskaya E."/>
        </authorList>
    </citation>
    <scope>NUCLEOTIDE SEQUENCE</scope>
</reference>
<keyword evidence="1" id="KW-0004">4Fe-4S</keyword>
<dbReference type="AlphaFoldDB" id="A0A3B1AG10"/>
<dbReference type="Gene3D" id="3.30.70.20">
    <property type="match status" value="1"/>
</dbReference>
<accession>A0A3B1AG10</accession>
<keyword evidence="4" id="KW-0479">Metal-binding</keyword>
<dbReference type="PANTHER" id="PTHR30002:SF4">
    <property type="entry name" value="EPOXYQUEUOSINE REDUCTASE"/>
    <property type="match status" value="1"/>
</dbReference>
<dbReference type="GO" id="GO:0051539">
    <property type="term" value="F:4 iron, 4 sulfur cluster binding"/>
    <property type="evidence" value="ECO:0007669"/>
    <property type="project" value="UniProtKB-KW"/>
</dbReference>
<dbReference type="FunFam" id="3.30.70.20:FF:000017">
    <property type="entry name" value="Epoxyqueuosine reductase"/>
    <property type="match status" value="1"/>
</dbReference>
<evidence type="ECO:0000256" key="4">
    <source>
        <dbReference type="ARBA" id="ARBA00022723"/>
    </source>
</evidence>
<dbReference type="GO" id="GO:0046872">
    <property type="term" value="F:metal ion binding"/>
    <property type="evidence" value="ECO:0007669"/>
    <property type="project" value="UniProtKB-KW"/>
</dbReference>
<dbReference type="InterPro" id="IPR017896">
    <property type="entry name" value="4Fe4S_Fe-S-bd"/>
</dbReference>